<keyword evidence="3" id="KW-1185">Reference proteome</keyword>
<dbReference type="AlphaFoldDB" id="A0A087GY74"/>
<dbReference type="EMBL" id="CM002873">
    <property type="protein sequence ID" value="KFK34826.1"/>
    <property type="molecule type" value="Genomic_DNA"/>
</dbReference>
<proteinExistence type="predicted"/>
<evidence type="ECO:0000313" key="3">
    <source>
        <dbReference type="Proteomes" id="UP000029120"/>
    </source>
</evidence>
<feature type="region of interest" description="Disordered" evidence="1">
    <location>
        <begin position="1"/>
        <end position="44"/>
    </location>
</feature>
<name>A0A087GY74_ARAAL</name>
<gene>
    <name evidence="2" type="ordered locus">AALP_Aa5g198000</name>
</gene>
<feature type="compositionally biased region" description="Polar residues" evidence="1">
    <location>
        <begin position="20"/>
        <end position="29"/>
    </location>
</feature>
<protein>
    <submittedName>
        <fullName evidence="2">Uncharacterized protein</fullName>
    </submittedName>
</protein>
<dbReference type="Gramene" id="KFK34826">
    <property type="protein sequence ID" value="KFK34826"/>
    <property type="gene ID" value="AALP_AA5G198000"/>
</dbReference>
<accession>A0A087GY74</accession>
<organism evidence="2 3">
    <name type="scientific">Arabis alpina</name>
    <name type="common">Alpine rock-cress</name>
    <dbReference type="NCBI Taxonomy" id="50452"/>
    <lineage>
        <taxon>Eukaryota</taxon>
        <taxon>Viridiplantae</taxon>
        <taxon>Streptophyta</taxon>
        <taxon>Embryophyta</taxon>
        <taxon>Tracheophyta</taxon>
        <taxon>Spermatophyta</taxon>
        <taxon>Magnoliopsida</taxon>
        <taxon>eudicotyledons</taxon>
        <taxon>Gunneridae</taxon>
        <taxon>Pentapetalae</taxon>
        <taxon>rosids</taxon>
        <taxon>malvids</taxon>
        <taxon>Brassicales</taxon>
        <taxon>Brassicaceae</taxon>
        <taxon>Arabideae</taxon>
        <taxon>Arabis</taxon>
    </lineage>
</organism>
<sequence>MAGSINPKICPWVKFPTMKPSDQSGSYQRMNPKRSHDPETKANF</sequence>
<evidence type="ECO:0000313" key="2">
    <source>
        <dbReference type="EMBL" id="KFK34826.1"/>
    </source>
</evidence>
<dbReference type="Proteomes" id="UP000029120">
    <property type="component" value="Chromosome 5"/>
</dbReference>
<evidence type="ECO:0000256" key="1">
    <source>
        <dbReference type="SAM" id="MobiDB-lite"/>
    </source>
</evidence>
<reference evidence="3" key="1">
    <citation type="journal article" date="2015" name="Nat. Plants">
        <title>Genome expansion of Arabis alpina linked with retrotransposition and reduced symmetric DNA methylation.</title>
        <authorList>
            <person name="Willing E.M."/>
            <person name="Rawat V."/>
            <person name="Mandakova T."/>
            <person name="Maumus F."/>
            <person name="James G.V."/>
            <person name="Nordstroem K.J."/>
            <person name="Becker C."/>
            <person name="Warthmann N."/>
            <person name="Chica C."/>
            <person name="Szarzynska B."/>
            <person name="Zytnicki M."/>
            <person name="Albani M.C."/>
            <person name="Kiefer C."/>
            <person name="Bergonzi S."/>
            <person name="Castaings L."/>
            <person name="Mateos J.L."/>
            <person name="Berns M.C."/>
            <person name="Bujdoso N."/>
            <person name="Piofczyk T."/>
            <person name="de Lorenzo L."/>
            <person name="Barrero-Sicilia C."/>
            <person name="Mateos I."/>
            <person name="Piednoel M."/>
            <person name="Hagmann J."/>
            <person name="Chen-Min-Tao R."/>
            <person name="Iglesias-Fernandez R."/>
            <person name="Schuster S.C."/>
            <person name="Alonso-Blanco C."/>
            <person name="Roudier F."/>
            <person name="Carbonero P."/>
            <person name="Paz-Ares J."/>
            <person name="Davis S.J."/>
            <person name="Pecinka A."/>
            <person name="Quesneville H."/>
            <person name="Colot V."/>
            <person name="Lysak M.A."/>
            <person name="Weigel D."/>
            <person name="Coupland G."/>
            <person name="Schneeberger K."/>
        </authorList>
    </citation>
    <scope>NUCLEOTIDE SEQUENCE [LARGE SCALE GENOMIC DNA]</scope>
    <source>
        <strain evidence="3">cv. Pajares</strain>
    </source>
</reference>
<feature type="compositionally biased region" description="Basic and acidic residues" evidence="1">
    <location>
        <begin position="34"/>
        <end position="44"/>
    </location>
</feature>